<evidence type="ECO:0000256" key="4">
    <source>
        <dbReference type="ARBA" id="ARBA00022670"/>
    </source>
</evidence>
<dbReference type="SUPFAM" id="SSF48371">
    <property type="entry name" value="ARM repeat"/>
    <property type="match status" value="2"/>
</dbReference>
<evidence type="ECO:0000256" key="8">
    <source>
        <dbReference type="SAM" id="MobiDB-lite"/>
    </source>
</evidence>
<keyword evidence="7" id="KW-0788">Thiol protease</keyword>
<keyword evidence="4" id="KW-0645">Protease</keyword>
<feature type="region of interest" description="Disordered" evidence="8">
    <location>
        <begin position="1"/>
        <end position="203"/>
    </location>
</feature>
<feature type="compositionally biased region" description="Basic and acidic residues" evidence="8">
    <location>
        <begin position="1"/>
        <end position="13"/>
    </location>
</feature>
<evidence type="ECO:0000256" key="2">
    <source>
        <dbReference type="ARBA" id="ARBA00009085"/>
    </source>
</evidence>
<dbReference type="GO" id="GO:0016579">
    <property type="term" value="P:protein deubiquitination"/>
    <property type="evidence" value="ECO:0007669"/>
    <property type="project" value="InterPro"/>
</dbReference>
<feature type="compositionally biased region" description="Basic and acidic residues" evidence="8">
    <location>
        <begin position="50"/>
        <end position="73"/>
    </location>
</feature>
<dbReference type="EC" id="3.4.19.12" evidence="3"/>
<dbReference type="GO" id="GO:0005829">
    <property type="term" value="C:cytosol"/>
    <property type="evidence" value="ECO:0007669"/>
    <property type="project" value="TreeGrafter"/>
</dbReference>
<sequence>MSQKLPVDRKPLEQEEFIGLDMKEGVENQTLKNEEMDDEVIIEDDLDGANSEKENLSEKSDDLVGRQNIKESSSDDDDELDDDEDDDEDDDIEDIDEEIVVEYEGHDEEVVVTKPITHVSRRDHEQHPKKRVALASETSRQQHSSHRGRNSRKEPRHMTSSSEDEDGYVSDDVDDDSEPGQRRRHSQTSATGSRRRATKDDDYPFSNYESYVSQLKEPNPCKILNKFIDFGELIISGRNNLDTKQHFIDLMYREWFPKFAIVLLNRGYPTVAPAQANTIASTIQLFLTKVLQIAIRLIEEPELMNVNDEEFPLSEHMQDAVSRILGDENAAFYRRFDSRFDSRRLDVGVNSIMMGDTDEIGEYDDSSDIIAMEQLEPRISQYQYESINTFVGSGGLEAVLRALGYVDETRSVRINPHRFNNLDLKNVHGVIRMIHKIGPYIPNNVDFRQFVMKVANCVYDQIINIPEEWLVRQDKKLIPNIVHMVTSMILTLPSSVSGTVKDIERNYHPMMSSDDDDDDDSDYMLYQEVPDEQQVIRSAQLKIDIAVRLLKTSRLDLRLSGLNEIKEALILGLKQARVLKKSRRRGNARKRSLSVDGEDDAIQVDEENPSDKIHRVLNEKLQEYAILEYIFGSNIHLEIVQRCTDVLTFMIHTRTLTTRELDIVWSPIDGNQHRSIIHGVCQVLIDISDSLNQDQRDYLFQKLMKMPMSFIETQTYLLIRTLVQSTMNCVRVGGMLIGHISFEAHRILWRILCNSSIHVPVLMNAEVLSPTVGSSTSTISIIDPEITQNSCTVLTDLLQSDTRQEDRNTLLEMCIDCLKRHDPGTVWALRILTRIISPPFPNPSTTTNEYLQHLITEVNLPQLFLDDLEHWTKTVKACADRSYSSFSMDIDRNLPVTASSSTILLSPSRAAILRDQLISRLQFLQWVANYETIPFFTSTAQTDVIWNCLIVDPIGKQEQDEAFSYFDHIIEYDHFTSHFFNNRLPELNVRYLSDQAFKYAKNCLLKVNAKNGRLRSTSPNPQSQNQLSIIVQGDLIGIDLIWDIALRAEEESVGNEAIVFLVYLYLNVGVGLIVTDKKLENHNNLARQHREALVDKCVSHLFTAANGLSPLAFSTMDSNNITMSHEEDSQDMMENDNVISNLVQASLSLENQDSNALKFKRCLEVLKSFMDLFDTKYSDSPMDLNIVKKHSMLNEAEMITVKVTITHLGANRSFEIQIHPTETVLSLRQKIASRVGPIRPGMIRLITSGKELNTDQNGMTLKKLKVVDRQSFMAMKRTTDIKNGLESDKIEDTVEEITHSDLPINMLSKYIDQFFLMLELEETYSSQIWDLLMRLPTHTKSMEALKSLETPVKWKELFVNRSPFRLLYSLQILNWLLRDGDETQSGPEWSMRFVENGGLDYLLSLLIVRDSVNDSDNIVNCQQNSVTKRACLGLLLKVISYFAVDNSSVSSTVFQRFDSNVLITKLIDIIRYCVDPSHKQVGEDLIIIRYAMKLLLCLCLRDDSALASFVEYSNLREWLITALVACRSEEARNLVSQMLLRFCQDIAETSSIALSNQIPTTLESFLSLLWSFLPDVENYVDTSKEYFELMGNLMHFIAKSARVSLPALYGDIKRQIKEHPIKEQFNSPNEDTVIVGLIKLMTIIVSEYPEFKRVPGDMLLDLIFYECLFQVPTIEHSGLCLPPKCKLEVSRNAALELLNQLVKDCPNNFLRITELYLKQLDRGDQLNDNWNYCPRTAQKASAGYVGLQNLGATCYVNSIIQQFFMNRSFRQSIFNTPVLDNNKDDNLLYQLQVVFGNLQESEKKSYEATSFCHAYKEYDGQPLNVAIQMDVDEYFNGLFDRLENSVSGTQQAMLLKEHFGGSLVQQIKSRDCDHISEKEESFYVINCEVKNKKNVEESLELSVEGELLDGDNQYSCTKCNKRVDAIKRSCIKKLPKNLIVNLKRFDFDMELLKRVKINEYFEFPTNIDMEPYTLDYLIRKESGQLEETKFDVNNKGQFEYELVGVLVHTGTADSGHYYSFIKERKPLYNSGSNERRWYQFNDSNVEVFDPKEIPKQCFGGPEYVMQWDPTSQKNLPRMFAKQYNAYMLFYERVGDQDNAESEQEQVARVPADIYSSIWEENIGFLQDKNIFDSGYFQLMWSVLHSVDFGEKSKITVNGEEIDLVLRTIQLATEFVLGTLSRAKDNHELKNWVEFLKSLFQTHLYGCQWFIGRLIDNNPYYIQQILMSCYVQDVREQVIDLIMFVLRTLRNGDPTAYGLQTVVIDNDVSLDSMNLDSTQAQICDPKGLIAQLCEALLNLLPTAHIWWRNFEQYFFLLSYIACSGMPERIYMIKRGFIGELVKLFLLDELHPLKSRKRRMGDKFSLPPFRYLLTTLRTLLRSCDVTNMISDRELERERDPSSLTGIQTPLKLSESENRLIFEHYESDEQYIFFMKQIRDCIDNGTSREIFQHFAINNEELSEEFINQLIRAADTYTADHVRPHLEIIYSLNQIQDSSTHMRIDHTISEILKLAKNNQNSPPIAYECLGLIEALCTSTVGAYVQHAFFNYMDDWLLEYLLISPYETVRQRAEDLFSLLIFRKLDEAQGDQAQKDAYKSMVKHYTMMLKHMDNFEQCWKATHNRRGAEPYGWRLSNIFRCMTKCLRSSKEKQMFQPYHERFSSIFVAVDSARIDCDMDKKEIITFWHTVCENYTPNVDSFILNENLTSHLHMYYVSINHTQENINYNQTTLPKYYGLLLMGCRRSREYHKRWIDAPNYYWALSSMIFGDFYDDHKTDELIELMNFSADESPVFRSKVWEQVIPTLANTTPLPRKVNQNLRLVQFLNRDSIEDLDSFCKYHGFEILSQYIQTFKDKHPNDENIRKCLEVININLGIALSSEEGTRDYFKSWKSRSDFVASLLTFLHPNVDNTVYVKSIEILCKFVSMKSTMNLASEIMQVLIDKHSLWQRGLSNVTQEELQLKFGGSRSIFTELKLLGNESDTYSPSGPSIHVYKAFLTKLQTEDLLQLQEKIYKPYLMIINKLVDAAIELKEYDKIIGLCSLMVLEMMDIEINGIFNQLLNIYEKYSTKEVVISAYCNLYFVMLVERILNSDSRFILNLLPERLNTFKSLIGIVKSSKPDIIQPIVLKHIQQLAANSKVLREKLEAKDLDSINTIIKELLMILQVLVLTLSDSDIPVDDPLRKAYLDSLKEINSVKSGLGQFDELAEVINKINFLLGQLTPQKCENDFKVVDKPENDGNNV</sequence>
<dbReference type="SMART" id="SM00213">
    <property type="entry name" value="UBQ"/>
    <property type="match status" value="1"/>
</dbReference>
<dbReference type="PROSITE" id="PS00973">
    <property type="entry name" value="USP_2"/>
    <property type="match status" value="1"/>
</dbReference>
<dbReference type="GO" id="GO:0004843">
    <property type="term" value="F:cysteine-type deubiquitinase activity"/>
    <property type="evidence" value="ECO:0007669"/>
    <property type="project" value="UniProtKB-EC"/>
</dbReference>
<dbReference type="PROSITE" id="PS50235">
    <property type="entry name" value="USP_3"/>
    <property type="match status" value="1"/>
</dbReference>
<evidence type="ECO:0000259" key="10">
    <source>
        <dbReference type="PROSITE" id="PS50235"/>
    </source>
</evidence>
<dbReference type="PANTHER" id="PTHR24006:SF910">
    <property type="entry name" value="UBIQUITINYL HYDROLASE 1"/>
    <property type="match status" value="1"/>
</dbReference>
<dbReference type="EMBL" id="QKYT01000299">
    <property type="protein sequence ID" value="RIA87640.1"/>
    <property type="molecule type" value="Genomic_DNA"/>
</dbReference>
<evidence type="ECO:0000313" key="11">
    <source>
        <dbReference type="EMBL" id="RIA87640.1"/>
    </source>
</evidence>
<dbReference type="Gene3D" id="3.10.20.90">
    <property type="entry name" value="Phosphatidylinositol 3-kinase Catalytic Subunit, Chain A, domain 1"/>
    <property type="match status" value="1"/>
</dbReference>
<dbReference type="FunFam" id="3.90.70.10:FF:000022">
    <property type="entry name" value="Ubiquitin carboxyl-terminal hydrolase 24"/>
    <property type="match status" value="1"/>
</dbReference>
<proteinExistence type="inferred from homology"/>
<feature type="compositionally biased region" description="Acidic residues" evidence="8">
    <location>
        <begin position="74"/>
        <end position="107"/>
    </location>
</feature>
<evidence type="ECO:0000259" key="9">
    <source>
        <dbReference type="PROSITE" id="PS50053"/>
    </source>
</evidence>
<feature type="compositionally biased region" description="Acidic residues" evidence="8">
    <location>
        <begin position="162"/>
        <end position="178"/>
    </location>
</feature>
<dbReference type="InterPro" id="IPR001394">
    <property type="entry name" value="Peptidase_C19_UCH"/>
</dbReference>
<feature type="domain" description="Ubiquitin-like" evidence="9">
    <location>
        <begin position="1201"/>
        <end position="1277"/>
    </location>
</feature>
<evidence type="ECO:0000256" key="6">
    <source>
        <dbReference type="ARBA" id="ARBA00022801"/>
    </source>
</evidence>
<dbReference type="SUPFAM" id="SSF54236">
    <property type="entry name" value="Ubiquitin-like"/>
    <property type="match status" value="1"/>
</dbReference>
<dbReference type="InterPro" id="IPR018200">
    <property type="entry name" value="USP_CS"/>
</dbReference>
<comment type="similarity">
    <text evidence="2">Belongs to the peptidase C19 family.</text>
</comment>
<evidence type="ECO:0000256" key="5">
    <source>
        <dbReference type="ARBA" id="ARBA00022786"/>
    </source>
</evidence>
<evidence type="ECO:0000256" key="1">
    <source>
        <dbReference type="ARBA" id="ARBA00000707"/>
    </source>
</evidence>
<dbReference type="Pfam" id="PF12030">
    <property type="entry name" value="DUF3517"/>
    <property type="match status" value="1"/>
</dbReference>
<evidence type="ECO:0000256" key="7">
    <source>
        <dbReference type="ARBA" id="ARBA00022807"/>
    </source>
</evidence>
<dbReference type="Proteomes" id="UP000265703">
    <property type="component" value="Unassembled WGS sequence"/>
</dbReference>
<dbReference type="CDD" id="cd02659">
    <property type="entry name" value="peptidase_C19C"/>
    <property type="match status" value="1"/>
</dbReference>
<feature type="domain" description="USP" evidence="10">
    <location>
        <begin position="1745"/>
        <end position="2093"/>
    </location>
</feature>
<protein>
    <recommendedName>
        <fullName evidence="3">ubiquitinyl hydrolase 1</fullName>
        <ecNumber evidence="3">3.4.19.12</ecNumber>
    </recommendedName>
</protein>
<reference evidence="11 12" key="1">
    <citation type="submission" date="2018-06" db="EMBL/GenBank/DDBJ databases">
        <title>Comparative genomics reveals the genomic features of Rhizophagus irregularis, R. cerebriforme, R. diaphanum and Gigaspora rosea, and their symbiotic lifestyle signature.</title>
        <authorList>
            <person name="Morin E."/>
            <person name="San Clemente H."/>
            <person name="Chen E.C.H."/>
            <person name="De La Providencia I."/>
            <person name="Hainaut M."/>
            <person name="Kuo A."/>
            <person name="Kohler A."/>
            <person name="Murat C."/>
            <person name="Tang N."/>
            <person name="Roy S."/>
            <person name="Loubradou J."/>
            <person name="Henrissat B."/>
            <person name="Grigoriev I.V."/>
            <person name="Corradi N."/>
            <person name="Roux C."/>
            <person name="Martin F.M."/>
        </authorList>
    </citation>
    <scope>NUCLEOTIDE SEQUENCE [LARGE SCALE GENOMIC DNA]</scope>
    <source>
        <strain evidence="11 12">DAOM 227022</strain>
    </source>
</reference>
<dbReference type="Pfam" id="PF00443">
    <property type="entry name" value="UCH"/>
    <property type="match status" value="1"/>
</dbReference>
<dbReference type="Pfam" id="PF25010">
    <property type="entry name" value="ARM_UBP24_USP9X-Y"/>
    <property type="match status" value="2"/>
</dbReference>
<comment type="catalytic activity">
    <reaction evidence="1">
        <text>Thiol-dependent hydrolysis of ester, thioester, amide, peptide and isopeptide bonds formed by the C-terminal Gly of ubiquitin (a 76-residue protein attached to proteins as an intracellular targeting signal).</text>
        <dbReference type="EC" id="3.4.19.12"/>
    </reaction>
</comment>
<feature type="compositionally biased region" description="Acidic residues" evidence="8">
    <location>
        <begin position="35"/>
        <end position="47"/>
    </location>
</feature>
<dbReference type="SUPFAM" id="SSF54001">
    <property type="entry name" value="Cysteine proteinases"/>
    <property type="match status" value="1"/>
</dbReference>
<keyword evidence="6" id="KW-0378">Hydrolase</keyword>
<comment type="caution">
    <text evidence="11">The sequence shown here is derived from an EMBL/GenBank/DDBJ whole genome shotgun (WGS) entry which is preliminary data.</text>
</comment>
<dbReference type="CDD" id="cd17039">
    <property type="entry name" value="Ubl_ubiquitin_like"/>
    <property type="match status" value="1"/>
</dbReference>
<dbReference type="InterPro" id="IPR029071">
    <property type="entry name" value="Ubiquitin-like_domsf"/>
</dbReference>
<name>A0A397SN66_9GLOM</name>
<gene>
    <name evidence="11" type="ORF">C1645_739955</name>
</gene>
<dbReference type="PROSITE" id="PS50053">
    <property type="entry name" value="UBIQUITIN_2"/>
    <property type="match status" value="1"/>
</dbReference>
<accession>A0A397SN66</accession>
<dbReference type="InterPro" id="IPR028889">
    <property type="entry name" value="USP"/>
</dbReference>
<dbReference type="InterPro" id="IPR000626">
    <property type="entry name" value="Ubiquitin-like_dom"/>
</dbReference>
<dbReference type="OrthoDB" id="420187at2759"/>
<dbReference type="InterPro" id="IPR056850">
    <property type="entry name" value="ARM_UBP34_24_USP9X_Y"/>
</dbReference>
<organism evidence="11 12">
    <name type="scientific">Glomus cerebriforme</name>
    <dbReference type="NCBI Taxonomy" id="658196"/>
    <lineage>
        <taxon>Eukaryota</taxon>
        <taxon>Fungi</taxon>
        <taxon>Fungi incertae sedis</taxon>
        <taxon>Mucoromycota</taxon>
        <taxon>Glomeromycotina</taxon>
        <taxon>Glomeromycetes</taxon>
        <taxon>Glomerales</taxon>
        <taxon>Glomeraceae</taxon>
        <taxon>Glomus</taxon>
    </lineage>
</organism>
<dbReference type="PROSITE" id="PS00972">
    <property type="entry name" value="USP_1"/>
    <property type="match status" value="1"/>
</dbReference>
<keyword evidence="12" id="KW-1185">Reference proteome</keyword>
<keyword evidence="5" id="KW-0833">Ubl conjugation pathway</keyword>
<evidence type="ECO:0000256" key="3">
    <source>
        <dbReference type="ARBA" id="ARBA00012759"/>
    </source>
</evidence>
<dbReference type="InterPro" id="IPR050164">
    <property type="entry name" value="Peptidase_C19"/>
</dbReference>
<dbReference type="Pfam" id="PF00240">
    <property type="entry name" value="ubiquitin"/>
    <property type="match status" value="1"/>
</dbReference>
<dbReference type="InterPro" id="IPR021905">
    <property type="entry name" value="DUF3517"/>
</dbReference>
<dbReference type="InterPro" id="IPR016024">
    <property type="entry name" value="ARM-type_fold"/>
</dbReference>
<dbReference type="GO" id="GO:0006508">
    <property type="term" value="P:proteolysis"/>
    <property type="evidence" value="ECO:0007669"/>
    <property type="project" value="UniProtKB-KW"/>
</dbReference>
<dbReference type="InterPro" id="IPR038765">
    <property type="entry name" value="Papain-like_cys_pep_sf"/>
</dbReference>
<dbReference type="GO" id="GO:0005634">
    <property type="term" value="C:nucleus"/>
    <property type="evidence" value="ECO:0007669"/>
    <property type="project" value="TreeGrafter"/>
</dbReference>
<dbReference type="Gene3D" id="3.90.70.10">
    <property type="entry name" value="Cysteine proteinases"/>
    <property type="match status" value="1"/>
</dbReference>
<dbReference type="PANTHER" id="PTHR24006">
    <property type="entry name" value="UBIQUITIN CARBOXYL-TERMINAL HYDROLASE"/>
    <property type="match status" value="1"/>
</dbReference>
<dbReference type="STRING" id="658196.A0A397SN66"/>
<evidence type="ECO:0000313" key="12">
    <source>
        <dbReference type="Proteomes" id="UP000265703"/>
    </source>
</evidence>